<evidence type="ECO:0000313" key="1">
    <source>
        <dbReference type="EMBL" id="MEQ2237269.1"/>
    </source>
</evidence>
<evidence type="ECO:0000313" key="2">
    <source>
        <dbReference type="Proteomes" id="UP001482620"/>
    </source>
</evidence>
<dbReference type="Proteomes" id="UP001482620">
    <property type="component" value="Unassembled WGS sequence"/>
</dbReference>
<sequence>MHTTLEIPEKTSPYVTGDQWDSHDNNQIENLISSIAFFTQTTEVNLIGEQLIALSFRLLEVLNQPLLYLWVSFNSSASGSYCLLRHMTTKFLFDHRNLEHQCLSTQRKKKTED</sequence>
<dbReference type="EMBL" id="JAHRIQ010048637">
    <property type="protein sequence ID" value="MEQ2237269.1"/>
    <property type="molecule type" value="Genomic_DNA"/>
</dbReference>
<keyword evidence="2" id="KW-1185">Reference proteome</keyword>
<protein>
    <submittedName>
        <fullName evidence="1">Uncharacterized protein</fullName>
    </submittedName>
</protein>
<comment type="caution">
    <text evidence="1">The sequence shown here is derived from an EMBL/GenBank/DDBJ whole genome shotgun (WGS) entry which is preliminary data.</text>
</comment>
<gene>
    <name evidence="1" type="ORF">ILYODFUR_021494</name>
</gene>
<proteinExistence type="predicted"/>
<accession>A0ABV0TXP8</accession>
<name>A0ABV0TXP8_9TELE</name>
<organism evidence="1 2">
    <name type="scientific">Ilyodon furcidens</name>
    <name type="common">goldbreast splitfin</name>
    <dbReference type="NCBI Taxonomy" id="33524"/>
    <lineage>
        <taxon>Eukaryota</taxon>
        <taxon>Metazoa</taxon>
        <taxon>Chordata</taxon>
        <taxon>Craniata</taxon>
        <taxon>Vertebrata</taxon>
        <taxon>Euteleostomi</taxon>
        <taxon>Actinopterygii</taxon>
        <taxon>Neopterygii</taxon>
        <taxon>Teleostei</taxon>
        <taxon>Neoteleostei</taxon>
        <taxon>Acanthomorphata</taxon>
        <taxon>Ovalentaria</taxon>
        <taxon>Atherinomorphae</taxon>
        <taxon>Cyprinodontiformes</taxon>
        <taxon>Goodeidae</taxon>
        <taxon>Ilyodon</taxon>
    </lineage>
</organism>
<reference evidence="1 2" key="1">
    <citation type="submission" date="2021-06" db="EMBL/GenBank/DDBJ databases">
        <authorList>
            <person name="Palmer J.M."/>
        </authorList>
    </citation>
    <scope>NUCLEOTIDE SEQUENCE [LARGE SCALE GENOMIC DNA]</scope>
    <source>
        <strain evidence="2">if_2019</strain>
        <tissue evidence="1">Muscle</tissue>
    </source>
</reference>